<dbReference type="CDD" id="cd06259">
    <property type="entry name" value="YdcF-like"/>
    <property type="match status" value="1"/>
</dbReference>
<dbReference type="EMBL" id="QQBB01000001">
    <property type="protein sequence ID" value="RDI62299.1"/>
    <property type="molecule type" value="Genomic_DNA"/>
</dbReference>
<dbReference type="PANTHER" id="PTHR30336:SF20">
    <property type="entry name" value="DUF218 DOMAIN-CONTAINING PROTEIN"/>
    <property type="match status" value="1"/>
</dbReference>
<dbReference type="Gene3D" id="3.40.50.620">
    <property type="entry name" value="HUPs"/>
    <property type="match status" value="1"/>
</dbReference>
<dbReference type="InterPro" id="IPR051599">
    <property type="entry name" value="Cell_Envelope_Assoc"/>
</dbReference>
<comment type="caution">
    <text evidence="2">The sequence shown here is derived from an EMBL/GenBank/DDBJ whole genome shotgun (WGS) entry which is preliminary data.</text>
</comment>
<evidence type="ECO:0000313" key="2">
    <source>
        <dbReference type="EMBL" id="RDI62299.1"/>
    </source>
</evidence>
<reference evidence="2 3" key="1">
    <citation type="submission" date="2018-07" db="EMBL/GenBank/DDBJ databases">
        <title>Genomic Encyclopedia of Type Strains, Phase IV (KMG-IV): sequencing the most valuable type-strain genomes for metagenomic binning, comparative biology and taxonomic classification.</title>
        <authorList>
            <person name="Goeker M."/>
        </authorList>
    </citation>
    <scope>NUCLEOTIDE SEQUENCE [LARGE SCALE GENOMIC DNA]</scope>
    <source>
        <strain evidence="2 3">DSM 14364</strain>
    </source>
</reference>
<dbReference type="Gene3D" id="1.10.3620.10">
    <property type="entry name" value="YdcF like domain"/>
    <property type="match status" value="1"/>
</dbReference>
<accession>A0A370HUV9</accession>
<dbReference type="AlphaFoldDB" id="A0A370HUV9"/>
<dbReference type="InterPro" id="IPR014729">
    <property type="entry name" value="Rossmann-like_a/b/a_fold"/>
</dbReference>
<name>A0A370HUV9_9HYPH</name>
<proteinExistence type="predicted"/>
<feature type="domain" description="DUF218" evidence="1">
    <location>
        <begin position="38"/>
        <end position="171"/>
    </location>
</feature>
<dbReference type="GO" id="GO:0005886">
    <property type="term" value="C:plasma membrane"/>
    <property type="evidence" value="ECO:0007669"/>
    <property type="project" value="TreeGrafter"/>
</dbReference>
<gene>
    <name evidence="2" type="ORF">DES45_101567</name>
</gene>
<sequence length="289" mass="31968">MTVSPSDIDAINEIAAFLALDDVSTADGFVTAPDIDCIVWAGNAVLHTAEQAFRLVRDGLVPRILLSGGIGHSTRLLWQTVEEHETYRGVPTEGRPEARILKDIATRFWDLDPARILVDDASSNSGENAVFSRRMLDGTGVAADTILLVQDPTMQRRTDATFRHVWRDRPHVRFRNWPTFAPRVALVEGELRFPTAPIAGLWTMERFLSLLMGEIPRLRNDASGYGPRGKGFIADVTIPASVVAAYAPRRYPRPRFRGSGLLTVLRLSARSGDPPRGTAWNRCASARAR</sequence>
<dbReference type="PANTHER" id="PTHR30336">
    <property type="entry name" value="INNER MEMBRANE PROTEIN, PROBABLE PERMEASE"/>
    <property type="match status" value="1"/>
</dbReference>
<protein>
    <submittedName>
        <fullName evidence="2">Uncharacterized SAM-binding protein YcdF (DUF218 family)</fullName>
    </submittedName>
</protein>
<keyword evidence="3" id="KW-1185">Reference proteome</keyword>
<evidence type="ECO:0000259" key="1">
    <source>
        <dbReference type="Pfam" id="PF02698"/>
    </source>
</evidence>
<dbReference type="Pfam" id="PF02698">
    <property type="entry name" value="DUF218"/>
    <property type="match status" value="1"/>
</dbReference>
<evidence type="ECO:0000313" key="3">
    <source>
        <dbReference type="Proteomes" id="UP000254925"/>
    </source>
</evidence>
<organism evidence="2 3">
    <name type="scientific">Microvirga subterranea</name>
    <dbReference type="NCBI Taxonomy" id="186651"/>
    <lineage>
        <taxon>Bacteria</taxon>
        <taxon>Pseudomonadati</taxon>
        <taxon>Pseudomonadota</taxon>
        <taxon>Alphaproteobacteria</taxon>
        <taxon>Hyphomicrobiales</taxon>
        <taxon>Methylobacteriaceae</taxon>
        <taxon>Microvirga</taxon>
    </lineage>
</organism>
<dbReference type="Proteomes" id="UP000254925">
    <property type="component" value="Unassembled WGS sequence"/>
</dbReference>
<dbReference type="InterPro" id="IPR003848">
    <property type="entry name" value="DUF218"/>
</dbReference>
<dbReference type="RefSeq" id="WP_210210174.1">
    <property type="nucleotide sequence ID" value="NZ_QQBB01000001.1"/>
</dbReference>